<keyword evidence="3" id="KW-1185">Reference proteome</keyword>
<sequence>MQYPKNLLFTEQDLIKMQDDNKKIIQQYERENLTTIKPIILRKNGKQFTPSHAFVTSLILNPYQSFQRVYAQYMNQQPPSVQEQNAIISFLDCNQQNLLIPDKAKNCIQQYDAAYTPQQKQQVAILSHLFEGQYAVRRFSVFFDYQELSPEQLLFLCLNLTFKTADNENMKSLSASFLFDKLKFNQMNFQKLELFFLERINFNIKLDTPEMFIVDQISVCPLQVRFDDPVLQKNLNLVLRMVQCTQIILMVPADIVAQFIVLEAILLQNIGHREELYNGTSHKNEMRTCRKYMFEFGTEYDQRQIDRIMPMNGGGINLQLYLEFLQQMFSNITKVE</sequence>
<evidence type="ECO:0000313" key="1">
    <source>
        <dbReference type="EMBL" id="CAI9929730.1"/>
    </source>
</evidence>
<reference evidence="1" key="1">
    <citation type="submission" date="2023-06" db="EMBL/GenBank/DDBJ databases">
        <authorList>
            <person name="Kurt Z."/>
        </authorList>
    </citation>
    <scope>NUCLEOTIDE SEQUENCE</scope>
</reference>
<gene>
    <name evidence="2" type="ORF">HINF_LOCUS12844</name>
    <name evidence="1" type="ORF">HINF_LOCUS17375</name>
</gene>
<proteinExistence type="predicted"/>
<dbReference type="Proteomes" id="UP001642409">
    <property type="component" value="Unassembled WGS sequence"/>
</dbReference>
<protein>
    <submittedName>
        <fullName evidence="1">Uncharacterized protein</fullName>
    </submittedName>
</protein>
<evidence type="ECO:0000313" key="2">
    <source>
        <dbReference type="EMBL" id="CAL5992974.1"/>
    </source>
</evidence>
<evidence type="ECO:0000313" key="3">
    <source>
        <dbReference type="Proteomes" id="UP001642409"/>
    </source>
</evidence>
<dbReference type="EMBL" id="CAXDID020000029">
    <property type="protein sequence ID" value="CAL5992974.1"/>
    <property type="molecule type" value="Genomic_DNA"/>
</dbReference>
<reference evidence="2 3" key="2">
    <citation type="submission" date="2024-07" db="EMBL/GenBank/DDBJ databases">
        <authorList>
            <person name="Akdeniz Z."/>
        </authorList>
    </citation>
    <scope>NUCLEOTIDE SEQUENCE [LARGE SCALE GENOMIC DNA]</scope>
</reference>
<accession>A0AA86P227</accession>
<organism evidence="1">
    <name type="scientific">Hexamita inflata</name>
    <dbReference type="NCBI Taxonomy" id="28002"/>
    <lineage>
        <taxon>Eukaryota</taxon>
        <taxon>Metamonada</taxon>
        <taxon>Diplomonadida</taxon>
        <taxon>Hexamitidae</taxon>
        <taxon>Hexamitinae</taxon>
        <taxon>Hexamita</taxon>
    </lineage>
</organism>
<dbReference type="AlphaFoldDB" id="A0AA86P227"/>
<name>A0AA86P227_9EUKA</name>
<dbReference type="EMBL" id="CATOUU010000440">
    <property type="protein sequence ID" value="CAI9929730.1"/>
    <property type="molecule type" value="Genomic_DNA"/>
</dbReference>
<comment type="caution">
    <text evidence="1">The sequence shown here is derived from an EMBL/GenBank/DDBJ whole genome shotgun (WGS) entry which is preliminary data.</text>
</comment>